<keyword evidence="1" id="KW-0862">Zinc</keyword>
<proteinExistence type="predicted"/>
<evidence type="ECO:0000313" key="5">
    <source>
        <dbReference type="Proteomes" id="UP001558713"/>
    </source>
</evidence>
<protein>
    <recommendedName>
        <fullName evidence="3">HIT-type domain-containing protein</fullName>
    </recommendedName>
</protein>
<keyword evidence="1" id="KW-0479">Metal-binding</keyword>
<keyword evidence="1" id="KW-0863">Zinc-finger</keyword>
<gene>
    <name evidence="4" type="ORF">V5N11_011876</name>
</gene>
<dbReference type="PROSITE" id="PS51083">
    <property type="entry name" value="ZF_HIT"/>
    <property type="match status" value="1"/>
</dbReference>
<feature type="compositionally biased region" description="Low complexity" evidence="2">
    <location>
        <begin position="12"/>
        <end position="21"/>
    </location>
</feature>
<feature type="domain" description="HIT-type" evidence="3">
    <location>
        <begin position="28"/>
        <end position="60"/>
    </location>
</feature>
<dbReference type="Gene3D" id="3.30.60.190">
    <property type="match status" value="1"/>
</dbReference>
<organism evidence="4 5">
    <name type="scientific">Cardamine amara subsp. amara</name>
    <dbReference type="NCBI Taxonomy" id="228776"/>
    <lineage>
        <taxon>Eukaryota</taxon>
        <taxon>Viridiplantae</taxon>
        <taxon>Streptophyta</taxon>
        <taxon>Embryophyta</taxon>
        <taxon>Tracheophyta</taxon>
        <taxon>Spermatophyta</taxon>
        <taxon>Magnoliopsida</taxon>
        <taxon>eudicotyledons</taxon>
        <taxon>Gunneridae</taxon>
        <taxon>Pentapetalae</taxon>
        <taxon>rosids</taxon>
        <taxon>malvids</taxon>
        <taxon>Brassicales</taxon>
        <taxon>Brassicaceae</taxon>
        <taxon>Cardamineae</taxon>
        <taxon>Cardamine</taxon>
    </lineage>
</organism>
<dbReference type="Pfam" id="PF04438">
    <property type="entry name" value="zf-HIT"/>
    <property type="match status" value="1"/>
</dbReference>
<feature type="region of interest" description="Disordered" evidence="2">
    <location>
        <begin position="1"/>
        <end position="21"/>
    </location>
</feature>
<dbReference type="SUPFAM" id="SSF144232">
    <property type="entry name" value="HIT/MYND zinc finger-like"/>
    <property type="match status" value="1"/>
</dbReference>
<accession>A0ABD1ABG6</accession>
<dbReference type="Proteomes" id="UP001558713">
    <property type="component" value="Unassembled WGS sequence"/>
</dbReference>
<evidence type="ECO:0000256" key="1">
    <source>
        <dbReference type="PROSITE-ProRule" id="PRU00453"/>
    </source>
</evidence>
<dbReference type="EMBL" id="JBANAX010000547">
    <property type="protein sequence ID" value="KAL1204034.1"/>
    <property type="molecule type" value="Genomic_DNA"/>
</dbReference>
<dbReference type="PANTHER" id="PTHR15555:SF0">
    <property type="entry name" value="ZINC FINGER HIT DOMAIN-CONTAINING PROTEIN 2"/>
    <property type="match status" value="1"/>
</dbReference>
<keyword evidence="5" id="KW-1185">Reference proteome</keyword>
<reference evidence="4 5" key="1">
    <citation type="submission" date="2024-04" db="EMBL/GenBank/DDBJ databases">
        <title>Genome assembly C_amara_ONT_v2.</title>
        <authorList>
            <person name="Yant L."/>
            <person name="Moore C."/>
            <person name="Slenker M."/>
        </authorList>
    </citation>
    <scope>NUCLEOTIDE SEQUENCE [LARGE SCALE GENOMIC DNA]</scope>
    <source>
        <tissue evidence="4">Leaf</tissue>
    </source>
</reference>
<sequence>MMPEKTVITSESSNSSPLNPSSSLRIICHVCTKQFSQYTCPRCNFRYCSLPCYRSHSVQCTESFMRENVNDELRQVRSDDQTKTKMLEILKRFHSEEEDEDGGIDSMTDDEGLTLPEEIIEKIMNGDEVSLDELSLEERKGFQRALASGELSKMIEPWDPWWLRASARTISLGLGGTQLVQCVEEKEEEEEATIVSEIPRGPDKPLISLSKLSSTNPSPLLPLHLIDIVYSSCFTLRIYNGEWQSDSLGSATMVLTVSSVLGHNAQPETIKEVLSFCLEQTCSSAYKNLGGGLKFGLNLVDDVICLLSLGSAAMVCLLCDLQRLILGAIQEVKSLSSGRELKKKLKLAERKVFFMMCWVSEQSSEVWQALESSVRAEKNSVVELNDCKGLPEMKKKGPIRKGSSVVIEEIE</sequence>
<dbReference type="AlphaFoldDB" id="A0ABD1ABG6"/>
<dbReference type="GO" id="GO:0008270">
    <property type="term" value="F:zinc ion binding"/>
    <property type="evidence" value="ECO:0007669"/>
    <property type="project" value="UniProtKB-UniRule"/>
</dbReference>
<evidence type="ECO:0000313" key="4">
    <source>
        <dbReference type="EMBL" id="KAL1204034.1"/>
    </source>
</evidence>
<comment type="caution">
    <text evidence="4">The sequence shown here is derived from an EMBL/GenBank/DDBJ whole genome shotgun (WGS) entry which is preliminary data.</text>
</comment>
<dbReference type="InterPro" id="IPR007529">
    <property type="entry name" value="Znf_HIT"/>
</dbReference>
<name>A0ABD1ABG6_CARAN</name>
<dbReference type="PANTHER" id="PTHR15555">
    <property type="entry name" value="ZINC FINGER HIT DOMAIN CONTAINING PROTEIN 2 PROTEIN FON -RELATED"/>
    <property type="match status" value="1"/>
</dbReference>
<evidence type="ECO:0000259" key="3">
    <source>
        <dbReference type="PROSITE" id="PS51083"/>
    </source>
</evidence>
<evidence type="ECO:0000256" key="2">
    <source>
        <dbReference type="SAM" id="MobiDB-lite"/>
    </source>
</evidence>
<dbReference type="InterPro" id="IPR039646">
    <property type="entry name" value="ZNHIT2"/>
</dbReference>
<dbReference type="CDD" id="cd23024">
    <property type="entry name" value="zf-HIT_ZNHIT2-3"/>
    <property type="match status" value="1"/>
</dbReference>